<evidence type="ECO:0000256" key="10">
    <source>
        <dbReference type="ARBA" id="ARBA00023004"/>
    </source>
</evidence>
<evidence type="ECO:0000256" key="5">
    <source>
        <dbReference type="ARBA" id="ARBA00022617"/>
    </source>
</evidence>
<gene>
    <name evidence="15" type="ORF">B5V03_00020</name>
</gene>
<feature type="transmembrane region" description="Helical" evidence="13">
    <location>
        <begin position="44"/>
        <end position="64"/>
    </location>
</feature>
<evidence type="ECO:0000256" key="4">
    <source>
        <dbReference type="ARBA" id="ARBA00022475"/>
    </source>
</evidence>
<feature type="transmembrane region" description="Helical" evidence="13">
    <location>
        <begin position="144"/>
        <end position="164"/>
    </location>
</feature>
<proteinExistence type="inferred from homology"/>
<comment type="similarity">
    <text evidence="12">Belongs to the cytochrome b561 family.</text>
</comment>
<evidence type="ECO:0000256" key="3">
    <source>
        <dbReference type="ARBA" id="ARBA00022448"/>
    </source>
</evidence>
<organism evidence="15 16">
    <name type="scientific">Bradyrhizobium betae</name>
    <dbReference type="NCBI Taxonomy" id="244734"/>
    <lineage>
        <taxon>Bacteria</taxon>
        <taxon>Pseudomonadati</taxon>
        <taxon>Pseudomonadota</taxon>
        <taxon>Alphaproteobacteria</taxon>
        <taxon>Hyphomicrobiales</taxon>
        <taxon>Nitrobacteraceae</taxon>
        <taxon>Bradyrhizobium</taxon>
    </lineage>
</organism>
<keyword evidence="4" id="KW-1003">Cell membrane</keyword>
<feature type="domain" description="Cytochrome b561 bacterial/Ni-hydrogenase" evidence="14">
    <location>
        <begin position="6"/>
        <end position="175"/>
    </location>
</feature>
<keyword evidence="7" id="KW-0479">Metal-binding</keyword>
<comment type="cofactor">
    <cofactor evidence="1">
        <name>heme b</name>
        <dbReference type="ChEBI" id="CHEBI:60344"/>
    </cofactor>
</comment>
<accession>A0A4Q1VP43</accession>
<dbReference type="OrthoDB" id="1247465at2"/>
<dbReference type="AlphaFoldDB" id="A0A4Q1VP43"/>
<keyword evidence="10" id="KW-0408">Iron</keyword>
<dbReference type="GO" id="GO:0022904">
    <property type="term" value="P:respiratory electron transport chain"/>
    <property type="evidence" value="ECO:0007669"/>
    <property type="project" value="InterPro"/>
</dbReference>
<keyword evidence="9 13" id="KW-1133">Transmembrane helix</keyword>
<dbReference type="Pfam" id="PF01292">
    <property type="entry name" value="Ni_hydr_CYTB"/>
    <property type="match status" value="1"/>
</dbReference>
<feature type="transmembrane region" description="Helical" evidence="13">
    <location>
        <begin position="12"/>
        <end position="32"/>
    </location>
</feature>
<keyword evidence="3" id="KW-0813">Transport</keyword>
<evidence type="ECO:0000256" key="6">
    <source>
        <dbReference type="ARBA" id="ARBA00022692"/>
    </source>
</evidence>
<keyword evidence="11 13" id="KW-0472">Membrane</keyword>
<dbReference type="PANTHER" id="PTHR30529">
    <property type="entry name" value="CYTOCHROME B561"/>
    <property type="match status" value="1"/>
</dbReference>
<evidence type="ECO:0000256" key="1">
    <source>
        <dbReference type="ARBA" id="ARBA00001970"/>
    </source>
</evidence>
<comment type="caution">
    <text evidence="15">The sequence shown here is derived from an EMBL/GenBank/DDBJ whole genome shotgun (WGS) entry which is preliminary data.</text>
</comment>
<evidence type="ECO:0000256" key="12">
    <source>
        <dbReference type="ARBA" id="ARBA00037975"/>
    </source>
</evidence>
<dbReference type="Proteomes" id="UP000290819">
    <property type="component" value="Unassembled WGS sequence"/>
</dbReference>
<evidence type="ECO:0000256" key="2">
    <source>
        <dbReference type="ARBA" id="ARBA00004651"/>
    </source>
</evidence>
<reference evidence="15 16" key="1">
    <citation type="submission" date="2017-03" db="EMBL/GenBank/DDBJ databases">
        <authorList>
            <person name="Safronova V.I."/>
            <person name="Sazanova A.L."/>
            <person name="Chirak E.R."/>
        </authorList>
    </citation>
    <scope>NUCLEOTIDE SEQUENCE [LARGE SCALE GENOMIC DNA]</scope>
    <source>
        <strain evidence="15 16">Opo-243</strain>
    </source>
</reference>
<dbReference type="GO" id="GO:0009055">
    <property type="term" value="F:electron transfer activity"/>
    <property type="evidence" value="ECO:0007669"/>
    <property type="project" value="InterPro"/>
</dbReference>
<evidence type="ECO:0000256" key="8">
    <source>
        <dbReference type="ARBA" id="ARBA00022982"/>
    </source>
</evidence>
<keyword evidence="8" id="KW-0249">Electron transport</keyword>
<dbReference type="PANTHER" id="PTHR30529:SF1">
    <property type="entry name" value="CYTOCHROME B561 HOMOLOG 2"/>
    <property type="match status" value="1"/>
</dbReference>
<dbReference type="GO" id="GO:0020037">
    <property type="term" value="F:heme binding"/>
    <property type="evidence" value="ECO:0007669"/>
    <property type="project" value="TreeGrafter"/>
</dbReference>
<keyword evidence="5" id="KW-0349">Heme</keyword>
<evidence type="ECO:0000259" key="14">
    <source>
        <dbReference type="Pfam" id="PF01292"/>
    </source>
</evidence>
<evidence type="ECO:0000313" key="15">
    <source>
        <dbReference type="EMBL" id="RXT54393.1"/>
    </source>
</evidence>
<dbReference type="SUPFAM" id="SSF81342">
    <property type="entry name" value="Transmembrane di-heme cytochromes"/>
    <property type="match status" value="1"/>
</dbReference>
<dbReference type="GO" id="GO:0005886">
    <property type="term" value="C:plasma membrane"/>
    <property type="evidence" value="ECO:0007669"/>
    <property type="project" value="UniProtKB-SubCell"/>
</dbReference>
<evidence type="ECO:0000313" key="16">
    <source>
        <dbReference type="Proteomes" id="UP000290819"/>
    </source>
</evidence>
<protein>
    <submittedName>
        <fullName evidence="15">Cytochrome B</fullName>
    </submittedName>
</protein>
<evidence type="ECO:0000256" key="7">
    <source>
        <dbReference type="ARBA" id="ARBA00022723"/>
    </source>
</evidence>
<sequence>MDDRLHYGSPAKVFHWLVVALLAIQFPIGWFMPDVHSGPPGRAMTLHISFGLIILALILLRLVWRITHPVAPESSLPPWQRVSSEAVHWLLYGLVLATTFTGWLFASFRGWSISYFNLVPLPMLATKNTDAIHRIDGWHQIAEWALLIAIGIHVAAALVHIFIYRDRIMQRMLPGRR</sequence>
<keyword evidence="16" id="KW-1185">Reference proteome</keyword>
<feature type="transmembrane region" description="Helical" evidence="13">
    <location>
        <begin position="89"/>
        <end position="108"/>
    </location>
</feature>
<dbReference type="InterPro" id="IPR052168">
    <property type="entry name" value="Cytochrome_b561_oxidase"/>
</dbReference>
<evidence type="ECO:0000256" key="11">
    <source>
        <dbReference type="ARBA" id="ARBA00023136"/>
    </source>
</evidence>
<dbReference type="EMBL" id="MZXW01000002">
    <property type="protein sequence ID" value="RXT54393.1"/>
    <property type="molecule type" value="Genomic_DNA"/>
</dbReference>
<name>A0A4Q1VP43_9BRAD</name>
<dbReference type="InterPro" id="IPR011577">
    <property type="entry name" value="Cyt_b561_bac/Ni-Hgenase"/>
</dbReference>
<dbReference type="Gene3D" id="1.20.950.20">
    <property type="entry name" value="Transmembrane di-heme cytochromes, Chain C"/>
    <property type="match status" value="1"/>
</dbReference>
<dbReference type="RefSeq" id="WP_129267248.1">
    <property type="nucleotide sequence ID" value="NZ_MZXW01000002.1"/>
</dbReference>
<evidence type="ECO:0000256" key="13">
    <source>
        <dbReference type="SAM" id="Phobius"/>
    </source>
</evidence>
<dbReference type="GO" id="GO:0046872">
    <property type="term" value="F:metal ion binding"/>
    <property type="evidence" value="ECO:0007669"/>
    <property type="project" value="UniProtKB-KW"/>
</dbReference>
<comment type="subcellular location">
    <subcellularLocation>
        <location evidence="2">Cell membrane</location>
        <topology evidence="2">Multi-pass membrane protein</topology>
    </subcellularLocation>
</comment>
<dbReference type="InterPro" id="IPR016174">
    <property type="entry name" value="Di-haem_cyt_TM"/>
</dbReference>
<keyword evidence="6 13" id="KW-0812">Transmembrane</keyword>
<evidence type="ECO:0000256" key="9">
    <source>
        <dbReference type="ARBA" id="ARBA00022989"/>
    </source>
</evidence>